<sequence>MSSLCPSAAHPDTLSTATAHTHPIQKLATRRSMAFQPFSAASVRPRGAAFVADDLRQR</sequence>
<accession>G2ZP78</accession>
<reference evidence="2" key="2">
    <citation type="submission" date="2011-04" db="EMBL/GenBank/DDBJ databases">
        <authorList>
            <person name="Genoscope - CEA"/>
        </authorList>
    </citation>
    <scope>NUCLEOTIDE SEQUENCE</scope>
    <source>
        <strain evidence="2">R229</strain>
    </source>
</reference>
<organism evidence="2">
    <name type="scientific">blood disease bacterium R229</name>
    <dbReference type="NCBI Taxonomy" id="741978"/>
    <lineage>
        <taxon>Bacteria</taxon>
        <taxon>Pseudomonadati</taxon>
        <taxon>Pseudomonadota</taxon>
        <taxon>Betaproteobacteria</taxon>
        <taxon>Burkholderiales</taxon>
        <taxon>Burkholderiaceae</taxon>
        <taxon>Ralstonia</taxon>
        <taxon>Ralstonia solanacearum species complex</taxon>
    </lineage>
</organism>
<feature type="region of interest" description="Disordered" evidence="1">
    <location>
        <begin position="1"/>
        <end position="21"/>
    </location>
</feature>
<dbReference type="EMBL" id="FR854067">
    <property type="protein sequence ID" value="CCA80864.1"/>
    <property type="molecule type" value="Genomic_DNA"/>
</dbReference>
<protein>
    <submittedName>
        <fullName evidence="2">Uncharacterized protein</fullName>
    </submittedName>
</protein>
<name>G2ZP78_9RALS</name>
<dbReference type="AlphaFoldDB" id="G2ZP78"/>
<evidence type="ECO:0000256" key="1">
    <source>
        <dbReference type="SAM" id="MobiDB-lite"/>
    </source>
</evidence>
<evidence type="ECO:0000313" key="2">
    <source>
        <dbReference type="EMBL" id="CCA80864.1"/>
    </source>
</evidence>
<gene>
    <name evidence="2" type="ORF">BDB_110299</name>
</gene>
<proteinExistence type="predicted"/>
<reference evidence="2" key="1">
    <citation type="journal article" date="2011" name="PLoS ONE">
        <title>Ralstonia syzygii, the Blood Disease Bacterium and some Asian R. solanacearum strains form a single genomic species despite divergent lifestyles.</title>
        <authorList>
            <person name="Remenant B."/>
            <person name="de Cambiaire J.C."/>
            <person name="Cellier G."/>
            <person name="Jacobs J.M."/>
            <person name="Mangenot S."/>
            <person name="Barbe V."/>
            <person name="Lajus A."/>
            <person name="Vallenet D."/>
            <person name="Medigue C."/>
            <person name="Fegan M."/>
            <person name="Allen C."/>
            <person name="Prior P."/>
        </authorList>
    </citation>
    <scope>NUCLEOTIDE SEQUENCE</scope>
    <source>
        <strain evidence="2">R229</strain>
    </source>
</reference>